<proteinExistence type="inferred from homology"/>
<dbReference type="GO" id="GO:0008409">
    <property type="term" value="F:5'-3' exonuclease activity"/>
    <property type="evidence" value="ECO:0007669"/>
    <property type="project" value="TreeGrafter"/>
</dbReference>
<dbReference type="InterPro" id="IPR014883">
    <property type="entry name" value="VRR_NUC"/>
</dbReference>
<dbReference type="OrthoDB" id="76364at2759"/>
<gene>
    <name evidence="11" type="ORF">GQ43DRAFT_387504</name>
</gene>
<dbReference type="Gene3D" id="3.40.1350.10">
    <property type="match status" value="1"/>
</dbReference>
<dbReference type="EMBL" id="ML993872">
    <property type="protein sequence ID" value="KAF2204595.1"/>
    <property type="molecule type" value="Genomic_DNA"/>
</dbReference>
<keyword evidence="5 8" id="KW-0378">Hydrolase</keyword>
<evidence type="ECO:0000256" key="4">
    <source>
        <dbReference type="ARBA" id="ARBA00022723"/>
    </source>
</evidence>
<name>A0A9P4JSZ0_9PLEO</name>
<evidence type="ECO:0000256" key="9">
    <source>
        <dbReference type="SAM" id="MobiDB-lite"/>
    </source>
</evidence>
<dbReference type="GO" id="GO:0004528">
    <property type="term" value="F:phosphodiesterase I activity"/>
    <property type="evidence" value="ECO:0007669"/>
    <property type="project" value="UniProtKB-EC"/>
</dbReference>
<dbReference type="InterPro" id="IPR049132">
    <property type="entry name" value="FAN1-like_euk"/>
</dbReference>
<dbReference type="Pfam" id="PF21315">
    <property type="entry name" value="FAN1_HTH"/>
    <property type="match status" value="1"/>
</dbReference>
<feature type="region of interest" description="Disordered" evidence="9">
    <location>
        <begin position="300"/>
        <end position="330"/>
    </location>
</feature>
<keyword evidence="6 8" id="KW-0460">Magnesium</keyword>
<feature type="region of interest" description="Disordered" evidence="9">
    <location>
        <begin position="19"/>
        <end position="59"/>
    </location>
</feature>
<evidence type="ECO:0000256" key="5">
    <source>
        <dbReference type="ARBA" id="ARBA00022801"/>
    </source>
</evidence>
<dbReference type="InterPro" id="IPR049125">
    <property type="entry name" value="FAN1-like_WH"/>
</dbReference>
<dbReference type="SMART" id="SM00990">
    <property type="entry name" value="VRR_NUC"/>
    <property type="match status" value="1"/>
</dbReference>
<comment type="function">
    <text evidence="8">Nuclease required for the repair of DNA interstrand cross-links (ICL). Acts as a 5'-3' exonuclease that anchors at a cut end of DNA and cleaves DNA successively at every third nucleotide, allowing to excise an ICL from one strand through flanking incisions.</text>
</comment>
<evidence type="ECO:0000259" key="10">
    <source>
        <dbReference type="SMART" id="SM00990"/>
    </source>
</evidence>
<dbReference type="Pfam" id="PF21170">
    <property type="entry name" value="FAN1_TPR"/>
    <property type="match status" value="1"/>
</dbReference>
<dbReference type="PANTHER" id="PTHR15749:SF4">
    <property type="entry name" value="FANCONI-ASSOCIATED NUCLEASE 1"/>
    <property type="match status" value="1"/>
</dbReference>
<keyword evidence="7 8" id="KW-0464">Manganese</keyword>
<dbReference type="FunFam" id="3.40.1350.10:FF:000009">
    <property type="entry name" value="Fanconi-associated nuclease"/>
    <property type="match status" value="1"/>
</dbReference>
<keyword evidence="8" id="KW-0539">Nucleus</keyword>
<comment type="subcellular location">
    <subcellularLocation>
        <location evidence="8">Nucleus</location>
    </subcellularLocation>
</comment>
<evidence type="ECO:0000256" key="8">
    <source>
        <dbReference type="RuleBase" id="RU365033"/>
    </source>
</evidence>
<dbReference type="Pfam" id="PF08774">
    <property type="entry name" value="VRR_NUC"/>
    <property type="match status" value="1"/>
</dbReference>
<dbReference type="InterPro" id="IPR049126">
    <property type="entry name" value="FAN1-like_TPR"/>
</dbReference>
<dbReference type="InterPro" id="IPR011856">
    <property type="entry name" value="tRNA_endonuc-like_dom_sf"/>
</dbReference>
<dbReference type="InterPro" id="IPR033315">
    <property type="entry name" value="Fan1-like"/>
</dbReference>
<dbReference type="GO" id="GO:0005634">
    <property type="term" value="C:nucleus"/>
    <property type="evidence" value="ECO:0007669"/>
    <property type="project" value="UniProtKB-SubCell"/>
</dbReference>
<dbReference type="Proteomes" id="UP000799536">
    <property type="component" value="Unassembled WGS sequence"/>
</dbReference>
<comment type="caution">
    <text evidence="11">The sequence shown here is derived from an EMBL/GenBank/DDBJ whole genome shotgun (WGS) entry which is preliminary data.</text>
</comment>
<dbReference type="GO" id="GO:0070336">
    <property type="term" value="F:flap-structured DNA binding"/>
    <property type="evidence" value="ECO:0007669"/>
    <property type="project" value="TreeGrafter"/>
</dbReference>
<protein>
    <recommendedName>
        <fullName evidence="8">Fanconi-associated nuclease</fullName>
        <ecNumber evidence="8">3.1.4.1</ecNumber>
    </recommendedName>
</protein>
<dbReference type="CDD" id="cd22326">
    <property type="entry name" value="FAN1-like"/>
    <property type="match status" value="1"/>
</dbReference>
<keyword evidence="8" id="KW-0234">DNA repair</keyword>
<evidence type="ECO:0000256" key="3">
    <source>
        <dbReference type="ARBA" id="ARBA00022722"/>
    </source>
</evidence>
<dbReference type="PANTHER" id="PTHR15749">
    <property type="entry name" value="FANCONI-ASSOCIATED NUCLEASE 1"/>
    <property type="match status" value="1"/>
</dbReference>
<comment type="similarity">
    <text evidence="2 8">Belongs to the FAN1 family.</text>
</comment>
<dbReference type="GO" id="GO:0017108">
    <property type="term" value="F:5'-flap endonuclease activity"/>
    <property type="evidence" value="ECO:0007669"/>
    <property type="project" value="TreeGrafter"/>
</dbReference>
<keyword evidence="12" id="KW-1185">Reference proteome</keyword>
<evidence type="ECO:0000313" key="12">
    <source>
        <dbReference type="Proteomes" id="UP000799536"/>
    </source>
</evidence>
<dbReference type="AlphaFoldDB" id="A0A9P4JSZ0"/>
<accession>A0A9P4JSZ0</accession>
<comment type="cofactor">
    <cofactor evidence="8">
        <name>Mg(2+)</name>
        <dbReference type="ChEBI" id="CHEBI:18420"/>
    </cofactor>
    <cofactor evidence="8">
        <name>Mn(2+)</name>
        <dbReference type="ChEBI" id="CHEBI:29035"/>
    </cofactor>
</comment>
<feature type="domain" description="VRR-NUC" evidence="10">
    <location>
        <begin position="722"/>
        <end position="837"/>
    </location>
</feature>
<feature type="compositionally biased region" description="Basic and acidic residues" evidence="9">
    <location>
        <begin position="315"/>
        <end position="325"/>
    </location>
</feature>
<organism evidence="11 12">
    <name type="scientific">Delitschia confertaspora ATCC 74209</name>
    <dbReference type="NCBI Taxonomy" id="1513339"/>
    <lineage>
        <taxon>Eukaryota</taxon>
        <taxon>Fungi</taxon>
        <taxon>Dikarya</taxon>
        <taxon>Ascomycota</taxon>
        <taxon>Pezizomycotina</taxon>
        <taxon>Dothideomycetes</taxon>
        <taxon>Pleosporomycetidae</taxon>
        <taxon>Pleosporales</taxon>
        <taxon>Delitschiaceae</taxon>
        <taxon>Delitschia</taxon>
    </lineage>
</organism>
<dbReference type="GO" id="GO:0036297">
    <property type="term" value="P:interstrand cross-link repair"/>
    <property type="evidence" value="ECO:0007669"/>
    <property type="project" value="InterPro"/>
</dbReference>
<evidence type="ECO:0000256" key="2">
    <source>
        <dbReference type="ARBA" id="ARBA00005533"/>
    </source>
</evidence>
<evidence type="ECO:0000256" key="7">
    <source>
        <dbReference type="ARBA" id="ARBA00023211"/>
    </source>
</evidence>
<keyword evidence="8" id="KW-0227">DNA damage</keyword>
<evidence type="ECO:0000256" key="1">
    <source>
        <dbReference type="ARBA" id="ARBA00000983"/>
    </source>
</evidence>
<keyword evidence="3 8" id="KW-0540">Nuclease</keyword>
<keyword evidence="4 8" id="KW-0479">Metal-binding</keyword>
<dbReference type="GO" id="GO:0046872">
    <property type="term" value="F:metal ion binding"/>
    <property type="evidence" value="ECO:0007669"/>
    <property type="project" value="UniProtKB-KW"/>
</dbReference>
<evidence type="ECO:0000313" key="11">
    <source>
        <dbReference type="EMBL" id="KAF2204595.1"/>
    </source>
</evidence>
<dbReference type="EC" id="3.1.4.1" evidence="8"/>
<evidence type="ECO:0000256" key="6">
    <source>
        <dbReference type="ARBA" id="ARBA00022842"/>
    </source>
</evidence>
<comment type="catalytic activity">
    <reaction evidence="1 8">
        <text>Hydrolytically removes 5'-nucleotides successively from the 3'-hydroxy termini of 3'-hydroxy-terminated oligonucleotides.</text>
        <dbReference type="EC" id="3.1.4.1"/>
    </reaction>
</comment>
<reference evidence="11" key="1">
    <citation type="journal article" date="2020" name="Stud. Mycol.">
        <title>101 Dothideomycetes genomes: a test case for predicting lifestyles and emergence of pathogens.</title>
        <authorList>
            <person name="Haridas S."/>
            <person name="Albert R."/>
            <person name="Binder M."/>
            <person name="Bloem J."/>
            <person name="Labutti K."/>
            <person name="Salamov A."/>
            <person name="Andreopoulos B."/>
            <person name="Baker S."/>
            <person name="Barry K."/>
            <person name="Bills G."/>
            <person name="Bluhm B."/>
            <person name="Cannon C."/>
            <person name="Castanera R."/>
            <person name="Culley D."/>
            <person name="Daum C."/>
            <person name="Ezra D."/>
            <person name="Gonzalez J."/>
            <person name="Henrissat B."/>
            <person name="Kuo A."/>
            <person name="Liang C."/>
            <person name="Lipzen A."/>
            <person name="Lutzoni F."/>
            <person name="Magnuson J."/>
            <person name="Mondo S."/>
            <person name="Nolan M."/>
            <person name="Ohm R."/>
            <person name="Pangilinan J."/>
            <person name="Park H.-J."/>
            <person name="Ramirez L."/>
            <person name="Alfaro M."/>
            <person name="Sun H."/>
            <person name="Tritt A."/>
            <person name="Yoshinaga Y."/>
            <person name="Zwiers L.-H."/>
            <person name="Turgeon B."/>
            <person name="Goodwin S."/>
            <person name="Spatafora J."/>
            <person name="Crous P."/>
            <person name="Grigoriev I."/>
        </authorList>
    </citation>
    <scope>NUCLEOTIDE SEQUENCE</scope>
    <source>
        <strain evidence="11">ATCC 74209</strain>
    </source>
</reference>
<sequence>MVLNVQSPSRHNQMITKWLKKNKSTQLDDDNTGPAKRQRIGNKAFEPEPESVPRSPRFKSPVITNFDAEQDDEIREPALVQKTDIESALPAIEANAEALEEYETFKASQNDNETTVKSRLNDRKWVRGKSSIYVDAFNLALDTVLDEESHLFNEAEKEVFKQWRDLNYEAQYLYVRLFLRKKAAWHRIKNLAYHSDIADMESALEALQQTRDLPGSSTVVEAFSGELGLPPETTLGSSFTFADGSDEITTLEEASTLLKLDELKTLAKDAKVQGKNKPELLKALRSTSQKQAGLAFVGLKRSDTEASRQSSASSRDPETPEKLPVEDTISDSNRNAHFTRKIINETGPCIRLTLSPLKLFERVHLVFYRSTEWTEKSLTTIILAKIARRNFPEYIVSRSTNIFSSRSSLLEFETSLRIQHRIDNILEFNRKPDEQRLQVILDIFEDVYPRWKMLLREEQRKEESIYSSGEGAYLRRLSPAWVYTRIIHKATAVLAKQKQHKREHELLTGLLQQRLFHHARRGVWYQRKALLEEHYMADLTPIEGRSAEAQKKHWKRIALQTCEDGLQDNLVHIIHHYDLQKRVKKLEKSLKTAKRAQHDFSHVRLAAPVEVIVEGVQILPEQYLNRNTKRGAKTVWLDPFANNVQCSVEEMCLSHYRSYGWKGYHSEGGIVRTLFAYLFYDILFTYVPNVFQTPFQTCPLDLHTDAFYPSRISEINRRLIEIGNGGAETLIRKVWEDHNERKTCVIGLDWTFALEDLLGIARCFDGEALATICKVMAQEYGQRGGGVPDLFLWHSERGEVLFVEVKSENDRLSDAQRLWIHILSGAGVKVELCAARAEKVRIE</sequence>